<feature type="transmembrane region" description="Helical" evidence="2">
    <location>
        <begin position="162"/>
        <end position="185"/>
    </location>
</feature>
<keyword evidence="4" id="KW-1185">Reference proteome</keyword>
<dbReference type="EMBL" id="BPLQ01015253">
    <property type="protein sequence ID" value="GIY86872.1"/>
    <property type="molecule type" value="Genomic_DNA"/>
</dbReference>
<evidence type="ECO:0000256" key="1">
    <source>
        <dbReference type="SAM" id="MobiDB-lite"/>
    </source>
</evidence>
<reference evidence="3 4" key="1">
    <citation type="submission" date="2021-06" db="EMBL/GenBank/DDBJ databases">
        <title>Caerostris darwini draft genome.</title>
        <authorList>
            <person name="Kono N."/>
            <person name="Arakawa K."/>
        </authorList>
    </citation>
    <scope>NUCLEOTIDE SEQUENCE [LARGE SCALE GENOMIC DNA]</scope>
</reference>
<evidence type="ECO:0000313" key="3">
    <source>
        <dbReference type="EMBL" id="GIY86872.1"/>
    </source>
</evidence>
<accession>A0AAV4WVF1</accession>
<gene>
    <name evidence="3" type="primary">AVEN_14378_1</name>
    <name evidence="3" type="ORF">CDAR_258281</name>
</gene>
<feature type="transmembrane region" description="Helical" evidence="2">
    <location>
        <begin position="191"/>
        <end position="209"/>
    </location>
</feature>
<protein>
    <submittedName>
        <fullName evidence="3">Uncharacterized protein</fullName>
    </submittedName>
</protein>
<keyword evidence="2" id="KW-1133">Transmembrane helix</keyword>
<evidence type="ECO:0000313" key="4">
    <source>
        <dbReference type="Proteomes" id="UP001054837"/>
    </source>
</evidence>
<proteinExistence type="predicted"/>
<keyword evidence="2" id="KW-0472">Membrane</keyword>
<feature type="compositionally biased region" description="Basic and acidic residues" evidence="1">
    <location>
        <begin position="35"/>
        <end position="65"/>
    </location>
</feature>
<comment type="caution">
    <text evidence="3">The sequence shown here is derived from an EMBL/GenBank/DDBJ whole genome shotgun (WGS) entry which is preliminary data.</text>
</comment>
<keyword evidence="2" id="KW-0812">Transmembrane</keyword>
<dbReference type="AlphaFoldDB" id="A0AAV4WVF1"/>
<name>A0AAV4WVF1_9ARAC</name>
<dbReference type="Proteomes" id="UP001054837">
    <property type="component" value="Unassembled WGS sequence"/>
</dbReference>
<sequence>MADEIARRREIRRRKILESSEARLKKITSSNIKKNIENDSLSHGDFDTKSTNINKDHEDRNKENSEVYDDGFLADDYYIASGEQHSYENQSSSCRNRLKADEPLYSYSANGNFTRSCSPDNYTFPKKVSDAETRSFGRTRSDVRRNSSCTQIMMETLQFSSFSLTVLRFWLTIIAAFTVKAYFLLIRNIPIFRTILIPFVMLEIAFYTWSKFEAQMCSRPVASSIITGVLLLCKIPPKVISTFNHVWNTIQKWVFIYEARESLRTHGGSRIEGCSVGFLLRTMADFCNKFEADFPTNHDVRSTTLNGPLQGHLEVPDAGAAIEVEMTNSPLTTVPPYNSEADHCQQITAAEAHLKDKKKAKAMMIRIIDQQ</sequence>
<feature type="region of interest" description="Disordered" evidence="1">
    <location>
        <begin position="35"/>
        <end position="66"/>
    </location>
</feature>
<evidence type="ECO:0000256" key="2">
    <source>
        <dbReference type="SAM" id="Phobius"/>
    </source>
</evidence>
<organism evidence="3 4">
    <name type="scientific">Caerostris darwini</name>
    <dbReference type="NCBI Taxonomy" id="1538125"/>
    <lineage>
        <taxon>Eukaryota</taxon>
        <taxon>Metazoa</taxon>
        <taxon>Ecdysozoa</taxon>
        <taxon>Arthropoda</taxon>
        <taxon>Chelicerata</taxon>
        <taxon>Arachnida</taxon>
        <taxon>Araneae</taxon>
        <taxon>Araneomorphae</taxon>
        <taxon>Entelegynae</taxon>
        <taxon>Araneoidea</taxon>
        <taxon>Araneidae</taxon>
        <taxon>Caerostris</taxon>
    </lineage>
</organism>